<dbReference type="RefSeq" id="WP_125596444.1">
    <property type="nucleotide sequence ID" value="NZ_JBHSSM010000005.1"/>
</dbReference>
<dbReference type="SMART" id="SM00382">
    <property type="entry name" value="AAA"/>
    <property type="match status" value="1"/>
</dbReference>
<dbReference type="InterPro" id="IPR027417">
    <property type="entry name" value="P-loop_NTPase"/>
</dbReference>
<accession>A0ABW1UJP2</accession>
<sequence>MMRMAEVKQVSKNFGARQNLVRALNNISFKIERGEFVGVMGPSGAGKTTLLNVMSTIDQPTMGRIYLAGQEITTLPERDLAEFRRNNIGFIFQDFNLLPALSVRENLVMILSMLRLPADQVEQRLAYFSERLNLAELMSRYPNELSMGQKQRVAAARALMTRPQIVFADEPTGSLDSKSATELLQYLATINLEDETTIMMVTHDAFTASYCNRIIFIKDGALYAEVVRSGSRRQFFHQIIDMQAAIGGGNLSDFKNRL</sequence>
<dbReference type="EMBL" id="JBHSSM010000005">
    <property type="protein sequence ID" value="MFC6314139.1"/>
    <property type="molecule type" value="Genomic_DNA"/>
</dbReference>
<dbReference type="PANTHER" id="PTHR42798">
    <property type="entry name" value="LIPOPROTEIN-RELEASING SYSTEM ATP-BINDING PROTEIN LOLD"/>
    <property type="match status" value="1"/>
</dbReference>
<name>A0ABW1UJP2_9LACO</name>
<evidence type="ECO:0000313" key="6">
    <source>
        <dbReference type="EMBL" id="MFC6314139.1"/>
    </source>
</evidence>
<dbReference type="InterPro" id="IPR003593">
    <property type="entry name" value="AAA+_ATPase"/>
</dbReference>
<evidence type="ECO:0000313" key="7">
    <source>
        <dbReference type="Proteomes" id="UP001596310"/>
    </source>
</evidence>
<dbReference type="Proteomes" id="UP001596310">
    <property type="component" value="Unassembled WGS sequence"/>
</dbReference>
<feature type="domain" description="ABC transporter" evidence="5">
    <location>
        <begin position="5"/>
        <end position="244"/>
    </location>
</feature>
<protein>
    <submittedName>
        <fullName evidence="6">ABC transporter ATP-binding protein</fullName>
    </submittedName>
</protein>
<organism evidence="6 7">
    <name type="scientific">Lapidilactobacillus achengensis</name>
    <dbReference type="NCBI Taxonomy" id="2486000"/>
    <lineage>
        <taxon>Bacteria</taxon>
        <taxon>Bacillati</taxon>
        <taxon>Bacillota</taxon>
        <taxon>Bacilli</taxon>
        <taxon>Lactobacillales</taxon>
        <taxon>Lactobacillaceae</taxon>
        <taxon>Lapidilactobacillus</taxon>
    </lineage>
</organism>
<keyword evidence="2" id="KW-0813">Transport</keyword>
<reference evidence="7" key="1">
    <citation type="journal article" date="2019" name="Int. J. Syst. Evol. Microbiol.">
        <title>The Global Catalogue of Microorganisms (GCM) 10K type strain sequencing project: providing services to taxonomists for standard genome sequencing and annotation.</title>
        <authorList>
            <consortium name="The Broad Institute Genomics Platform"/>
            <consortium name="The Broad Institute Genome Sequencing Center for Infectious Disease"/>
            <person name="Wu L."/>
            <person name="Ma J."/>
        </authorList>
    </citation>
    <scope>NUCLEOTIDE SEQUENCE [LARGE SCALE GENOMIC DNA]</scope>
    <source>
        <strain evidence="7">CCM 8897</strain>
    </source>
</reference>
<gene>
    <name evidence="6" type="ORF">ACFQHW_00960</name>
</gene>
<evidence type="ECO:0000256" key="4">
    <source>
        <dbReference type="ARBA" id="ARBA00022840"/>
    </source>
</evidence>
<dbReference type="CDD" id="cd03255">
    <property type="entry name" value="ABC_MJ0796_LolCDE_FtsE"/>
    <property type="match status" value="1"/>
</dbReference>
<proteinExistence type="inferred from homology"/>
<dbReference type="GO" id="GO:0005524">
    <property type="term" value="F:ATP binding"/>
    <property type="evidence" value="ECO:0007669"/>
    <property type="project" value="UniProtKB-KW"/>
</dbReference>
<dbReference type="InterPro" id="IPR017911">
    <property type="entry name" value="MacB-like_ATP-bd"/>
</dbReference>
<dbReference type="PROSITE" id="PS50893">
    <property type="entry name" value="ABC_TRANSPORTER_2"/>
    <property type="match status" value="1"/>
</dbReference>
<dbReference type="PANTHER" id="PTHR42798:SF7">
    <property type="entry name" value="ALPHA-D-RIBOSE 1-METHYLPHOSPHONATE 5-TRIPHOSPHATE SYNTHASE SUBUNIT PHNL"/>
    <property type="match status" value="1"/>
</dbReference>
<dbReference type="InterPro" id="IPR003439">
    <property type="entry name" value="ABC_transporter-like_ATP-bd"/>
</dbReference>
<dbReference type="Gene3D" id="3.40.50.300">
    <property type="entry name" value="P-loop containing nucleotide triphosphate hydrolases"/>
    <property type="match status" value="1"/>
</dbReference>
<dbReference type="SUPFAM" id="SSF52540">
    <property type="entry name" value="P-loop containing nucleoside triphosphate hydrolases"/>
    <property type="match status" value="1"/>
</dbReference>
<comment type="similarity">
    <text evidence="1">Belongs to the ABC transporter superfamily.</text>
</comment>
<evidence type="ECO:0000259" key="5">
    <source>
        <dbReference type="PROSITE" id="PS50893"/>
    </source>
</evidence>
<keyword evidence="4 6" id="KW-0067">ATP-binding</keyword>
<evidence type="ECO:0000256" key="3">
    <source>
        <dbReference type="ARBA" id="ARBA00022741"/>
    </source>
</evidence>
<keyword evidence="7" id="KW-1185">Reference proteome</keyword>
<evidence type="ECO:0000256" key="1">
    <source>
        <dbReference type="ARBA" id="ARBA00005417"/>
    </source>
</evidence>
<evidence type="ECO:0000256" key="2">
    <source>
        <dbReference type="ARBA" id="ARBA00022448"/>
    </source>
</evidence>
<keyword evidence="3" id="KW-0547">Nucleotide-binding</keyword>
<dbReference type="Pfam" id="PF00005">
    <property type="entry name" value="ABC_tran"/>
    <property type="match status" value="1"/>
</dbReference>
<comment type="caution">
    <text evidence="6">The sequence shown here is derived from an EMBL/GenBank/DDBJ whole genome shotgun (WGS) entry which is preliminary data.</text>
</comment>